<comment type="function">
    <text evidence="3">Might act as an E3 ubiquitin-protein ligase, or as part of E3 complex, which accepts ubiquitin from specific E2 ubiquitin-conjugating enzymes and then transfers it to substrates.</text>
</comment>
<dbReference type="PANTHER" id="PTHR11685">
    <property type="entry name" value="RBR FAMILY RING FINGER AND IBR DOMAIN-CONTAINING"/>
    <property type="match status" value="1"/>
</dbReference>
<dbReference type="GO" id="GO:0061630">
    <property type="term" value="F:ubiquitin protein ligase activity"/>
    <property type="evidence" value="ECO:0007669"/>
    <property type="project" value="UniProtKB-EC"/>
</dbReference>
<comment type="pathway">
    <text evidence="4">Protein modification; protein ubiquitination.</text>
</comment>
<evidence type="ECO:0000256" key="1">
    <source>
        <dbReference type="ARBA" id="ARBA00001798"/>
    </source>
</evidence>
<feature type="compositionally biased region" description="Acidic residues" evidence="14">
    <location>
        <begin position="21"/>
        <end position="30"/>
    </location>
</feature>
<dbReference type="Pfam" id="PF19422">
    <property type="entry name" value="Ariadne"/>
    <property type="match status" value="1"/>
</dbReference>
<dbReference type="EC" id="2.3.2.31" evidence="6"/>
<dbReference type="GO" id="GO:0008270">
    <property type="term" value="F:zinc ion binding"/>
    <property type="evidence" value="ECO:0007669"/>
    <property type="project" value="UniProtKB-KW"/>
</dbReference>
<dbReference type="InterPro" id="IPR013083">
    <property type="entry name" value="Znf_RING/FYVE/PHD"/>
</dbReference>
<accession>A0A068UQU8</accession>
<feature type="region of interest" description="Disordered" evidence="14">
    <location>
        <begin position="1"/>
        <end position="32"/>
    </location>
</feature>
<dbReference type="PROSITE" id="PS50089">
    <property type="entry name" value="ZF_RING_2"/>
    <property type="match status" value="1"/>
</dbReference>
<feature type="compositionally biased region" description="Acidic residues" evidence="14">
    <location>
        <begin position="1"/>
        <end position="14"/>
    </location>
</feature>
<keyword evidence="8" id="KW-0479">Metal-binding</keyword>
<keyword evidence="9" id="KW-0677">Repeat</keyword>
<proteinExistence type="inferred from homology"/>
<comment type="cofactor">
    <cofactor evidence="2">
        <name>Zn(2+)</name>
        <dbReference type="ChEBI" id="CHEBI:29105"/>
    </cofactor>
</comment>
<evidence type="ECO:0000256" key="13">
    <source>
        <dbReference type="PROSITE-ProRule" id="PRU00175"/>
    </source>
</evidence>
<protein>
    <recommendedName>
        <fullName evidence="6">RBR-type E3 ubiquitin transferase</fullName>
        <ecNumber evidence="6">2.3.2.31</ecNumber>
    </recommendedName>
</protein>
<evidence type="ECO:0000256" key="8">
    <source>
        <dbReference type="ARBA" id="ARBA00022723"/>
    </source>
</evidence>
<evidence type="ECO:0000256" key="3">
    <source>
        <dbReference type="ARBA" id="ARBA00003976"/>
    </source>
</evidence>
<evidence type="ECO:0000256" key="10">
    <source>
        <dbReference type="ARBA" id="ARBA00022771"/>
    </source>
</evidence>
<dbReference type="EMBL" id="HG739130">
    <property type="protein sequence ID" value="CDP10657.1"/>
    <property type="molecule type" value="Genomic_DNA"/>
</dbReference>
<feature type="domain" description="RING-type" evidence="15">
    <location>
        <begin position="126"/>
        <end position="174"/>
    </location>
</feature>
<dbReference type="CDD" id="cd20346">
    <property type="entry name" value="BRcat_RBR_ANKIB1"/>
    <property type="match status" value="1"/>
</dbReference>
<evidence type="ECO:0000313" key="18">
    <source>
        <dbReference type="Proteomes" id="UP000295252"/>
    </source>
</evidence>
<keyword evidence="12" id="KW-0862">Zinc</keyword>
<dbReference type="InterPro" id="IPR031127">
    <property type="entry name" value="E3_UB_ligase_RBR"/>
</dbReference>
<evidence type="ECO:0000313" key="17">
    <source>
        <dbReference type="EMBL" id="CDP10657.1"/>
    </source>
</evidence>
<dbReference type="SUPFAM" id="SSF57850">
    <property type="entry name" value="RING/U-box"/>
    <property type="match status" value="3"/>
</dbReference>
<organism evidence="17 18">
    <name type="scientific">Coffea canephora</name>
    <name type="common">Robusta coffee</name>
    <dbReference type="NCBI Taxonomy" id="49390"/>
    <lineage>
        <taxon>Eukaryota</taxon>
        <taxon>Viridiplantae</taxon>
        <taxon>Streptophyta</taxon>
        <taxon>Embryophyta</taxon>
        <taxon>Tracheophyta</taxon>
        <taxon>Spermatophyta</taxon>
        <taxon>Magnoliopsida</taxon>
        <taxon>eudicotyledons</taxon>
        <taxon>Gunneridae</taxon>
        <taxon>Pentapetalae</taxon>
        <taxon>asterids</taxon>
        <taxon>lamiids</taxon>
        <taxon>Gentianales</taxon>
        <taxon>Rubiaceae</taxon>
        <taxon>Ixoroideae</taxon>
        <taxon>Gardenieae complex</taxon>
        <taxon>Bertiereae - Coffeeae clade</taxon>
        <taxon>Coffeeae</taxon>
        <taxon>Coffea</taxon>
    </lineage>
</organism>
<dbReference type="PhylomeDB" id="A0A068UQU8"/>
<evidence type="ECO:0000256" key="14">
    <source>
        <dbReference type="SAM" id="MobiDB-lite"/>
    </source>
</evidence>
<dbReference type="FunFam" id="3.30.40.10:FF:000019">
    <property type="entry name" value="RBR-type E3 ubiquitin transferase"/>
    <property type="match status" value="1"/>
</dbReference>
<evidence type="ECO:0000256" key="6">
    <source>
        <dbReference type="ARBA" id="ARBA00012251"/>
    </source>
</evidence>
<dbReference type="Gene3D" id="3.30.40.10">
    <property type="entry name" value="Zinc/RING finger domain, C3HC4 (zinc finger)"/>
    <property type="match status" value="1"/>
</dbReference>
<dbReference type="InParanoid" id="A0A068UQU8"/>
<dbReference type="Proteomes" id="UP000295252">
    <property type="component" value="Chromosome II"/>
</dbReference>
<evidence type="ECO:0000256" key="11">
    <source>
        <dbReference type="ARBA" id="ARBA00022786"/>
    </source>
</evidence>
<evidence type="ECO:0000256" key="5">
    <source>
        <dbReference type="ARBA" id="ARBA00005884"/>
    </source>
</evidence>
<evidence type="ECO:0000256" key="7">
    <source>
        <dbReference type="ARBA" id="ARBA00022679"/>
    </source>
</evidence>
<evidence type="ECO:0000256" key="4">
    <source>
        <dbReference type="ARBA" id="ARBA00004906"/>
    </source>
</evidence>
<keyword evidence="11" id="KW-0833">Ubl conjugation pathway</keyword>
<dbReference type="OrthoDB" id="10009520at2759"/>
<gene>
    <name evidence="17" type="ORF">GSCOC_T00031438001</name>
</gene>
<dbReference type="AlphaFoldDB" id="A0A068UQU8"/>
<reference evidence="18" key="1">
    <citation type="journal article" date="2014" name="Science">
        <title>The coffee genome provides insight into the convergent evolution of caffeine biosynthesis.</title>
        <authorList>
            <person name="Denoeud F."/>
            <person name="Carretero-Paulet L."/>
            <person name="Dereeper A."/>
            <person name="Droc G."/>
            <person name="Guyot R."/>
            <person name="Pietrella M."/>
            <person name="Zheng C."/>
            <person name="Alberti A."/>
            <person name="Anthony F."/>
            <person name="Aprea G."/>
            <person name="Aury J.M."/>
            <person name="Bento P."/>
            <person name="Bernard M."/>
            <person name="Bocs S."/>
            <person name="Campa C."/>
            <person name="Cenci A."/>
            <person name="Combes M.C."/>
            <person name="Crouzillat D."/>
            <person name="Da Silva C."/>
            <person name="Daddiego L."/>
            <person name="De Bellis F."/>
            <person name="Dussert S."/>
            <person name="Garsmeur O."/>
            <person name="Gayraud T."/>
            <person name="Guignon V."/>
            <person name="Jahn K."/>
            <person name="Jamilloux V."/>
            <person name="Joet T."/>
            <person name="Labadie K."/>
            <person name="Lan T."/>
            <person name="Leclercq J."/>
            <person name="Lepelley M."/>
            <person name="Leroy T."/>
            <person name="Li L.T."/>
            <person name="Librado P."/>
            <person name="Lopez L."/>
            <person name="Munoz A."/>
            <person name="Noel B."/>
            <person name="Pallavicini A."/>
            <person name="Perrotta G."/>
            <person name="Poncet V."/>
            <person name="Pot D."/>
            <person name="Priyono X."/>
            <person name="Rigoreau M."/>
            <person name="Rouard M."/>
            <person name="Rozas J."/>
            <person name="Tranchant-Dubreuil C."/>
            <person name="VanBuren R."/>
            <person name="Zhang Q."/>
            <person name="Andrade A.C."/>
            <person name="Argout X."/>
            <person name="Bertrand B."/>
            <person name="de Kochko A."/>
            <person name="Graziosi G."/>
            <person name="Henry R.J."/>
            <person name="Jayarama X."/>
            <person name="Ming R."/>
            <person name="Nagai C."/>
            <person name="Rounsley S."/>
            <person name="Sankoff D."/>
            <person name="Giuliano G."/>
            <person name="Albert V.A."/>
            <person name="Wincker P."/>
            <person name="Lashermes P."/>
        </authorList>
    </citation>
    <scope>NUCLEOTIDE SEQUENCE [LARGE SCALE GENOMIC DNA]</scope>
    <source>
        <strain evidence="18">cv. DH200-94</strain>
    </source>
</reference>
<dbReference type="Pfam" id="PF01485">
    <property type="entry name" value="IBR"/>
    <property type="match status" value="2"/>
</dbReference>
<sequence>MEDYYYGSIDDENSDQYSDRVDDDDEEDSVDGLQDQELCSKDTSCTVIRQESLLAAQKEVLQKAMDLLSLKEHHARTLLIYHCWDVETVSKVFVERGKERLYSEAGLSVRSSKDLNSSLSSDEVTCQICFKHVNAYESSMMDCGHCFCNICWTKHFIMKIQEGQSRRITCMANKCEAICDQENVRNLVSTADPHLATMFYKILLESYVEDNKKVKWCPSVPHCGNAIRVERDEYCEVECACGVQFCFSCSSEAHSPCPCLMWKLWKEKRQDESGMVNSTNTKYCPKCHKPVEKNGGCNRVRCLCGQQFCWLCGGKTSTSIADHHPCGQYKDDRLEKDGLAKRQPWGYSHSCIQFKAHTDSLELEARLQSRLNSKIEILEEKNHELRDFSWVTVGFNRLFRSRRILSYSYPFGYYMFYDDQFKYAMEQNVREPKQNLFENHQEQLQAKIENLSEQLFDDWEERDVLDTRRQIITLSTVINNLCKNLYDCIEELLPPEHIIVPYRSMGVKKASEFH</sequence>
<dbReference type="InterPro" id="IPR001841">
    <property type="entry name" value="Znf_RING"/>
</dbReference>
<name>A0A068UQU8_COFCA</name>
<dbReference type="InterPro" id="IPR002867">
    <property type="entry name" value="IBR_dom"/>
</dbReference>
<dbReference type="PROSITE" id="PS51873">
    <property type="entry name" value="TRIAD"/>
    <property type="match status" value="1"/>
</dbReference>
<comment type="catalytic activity">
    <reaction evidence="1">
        <text>[E2 ubiquitin-conjugating enzyme]-S-ubiquitinyl-L-cysteine + [acceptor protein]-L-lysine = [E2 ubiquitin-conjugating enzyme]-L-cysteine + [acceptor protein]-N(6)-ubiquitinyl-L-lysine.</text>
        <dbReference type="EC" id="2.3.2.31"/>
    </reaction>
</comment>
<dbReference type="InterPro" id="IPR045840">
    <property type="entry name" value="Ariadne"/>
</dbReference>
<dbReference type="CDD" id="cd16773">
    <property type="entry name" value="RING-HC_RBR_TRIAD1"/>
    <property type="match status" value="1"/>
</dbReference>
<keyword evidence="10 13" id="KW-0863">Zinc-finger</keyword>
<keyword evidence="18" id="KW-1185">Reference proteome</keyword>
<comment type="similarity">
    <text evidence="5">Belongs to the RBR family. Ariadne subfamily.</text>
</comment>
<dbReference type="SMART" id="SM00647">
    <property type="entry name" value="IBR"/>
    <property type="match status" value="2"/>
</dbReference>
<dbReference type="Gramene" id="CDP10657">
    <property type="protein sequence ID" value="CDP10657"/>
    <property type="gene ID" value="GSCOC_T00031438001"/>
</dbReference>
<dbReference type="OMA" id="MANKCEA"/>
<evidence type="ECO:0000259" key="15">
    <source>
        <dbReference type="PROSITE" id="PS50089"/>
    </source>
</evidence>
<evidence type="ECO:0000256" key="12">
    <source>
        <dbReference type="ARBA" id="ARBA00022833"/>
    </source>
</evidence>
<dbReference type="Gene3D" id="1.20.120.1750">
    <property type="match status" value="1"/>
</dbReference>
<dbReference type="UniPathway" id="UPA00143"/>
<evidence type="ECO:0000256" key="2">
    <source>
        <dbReference type="ARBA" id="ARBA00001947"/>
    </source>
</evidence>
<evidence type="ECO:0000256" key="9">
    <source>
        <dbReference type="ARBA" id="ARBA00022737"/>
    </source>
</evidence>
<keyword evidence="7" id="KW-0808">Transferase</keyword>
<dbReference type="InterPro" id="IPR044066">
    <property type="entry name" value="TRIAD_supradom"/>
</dbReference>
<dbReference type="STRING" id="49390.A0A068UQU8"/>
<evidence type="ECO:0000259" key="16">
    <source>
        <dbReference type="PROSITE" id="PS51873"/>
    </source>
</evidence>
<feature type="domain" description="RING-type" evidence="16">
    <location>
        <begin position="122"/>
        <end position="330"/>
    </location>
</feature>
<dbReference type="GO" id="GO:0016567">
    <property type="term" value="P:protein ubiquitination"/>
    <property type="evidence" value="ECO:0007669"/>
    <property type="project" value="UniProtKB-UniPathway"/>
</dbReference>